<name>A0A0G4AT63_9BACT</name>
<dbReference type="Proteomes" id="UP000035656">
    <property type="component" value="Chromosome"/>
</dbReference>
<sequence>MEGYRPSQEEINKAEEQMGPKQKKASEVRATVVERFGSSDAEYINDLKNLKKRAVGSNGFIIEGVVKGHKVYVINKDGYNNWSCIVDGKDIEPTDAYRIGTKYNKIIETGITGFRWSLNALEVAEDMAKGELFQEEQHDQVVNDLLGKTNNEEK</sequence>
<reference evidence="2 3" key="1">
    <citation type="journal article" date="2015" name="Nature">
        <title>rRNA introns, odd ribosomes, and small enigmatic genomes across a large radiation of phyla.</title>
        <authorList>
            <person name="Brown C.T."/>
            <person name="Hug L.A."/>
            <person name="Thomas B.C."/>
            <person name="Sharon I."/>
            <person name="Castelle C.J."/>
            <person name="Singh A."/>
            <person name="Wilkins M.J."/>
            <person name="Williams K.H."/>
            <person name="Banfield J.F."/>
        </authorList>
    </citation>
    <scope>NUCLEOTIDE SEQUENCE [LARGE SCALE GENOMIC DNA]</scope>
</reference>
<gene>
    <name evidence="2" type="ORF">UX70_C0001G1070</name>
</gene>
<feature type="compositionally biased region" description="Basic and acidic residues" evidence="1">
    <location>
        <begin position="7"/>
        <end position="18"/>
    </location>
</feature>
<evidence type="ECO:0000256" key="1">
    <source>
        <dbReference type="SAM" id="MobiDB-lite"/>
    </source>
</evidence>
<protein>
    <submittedName>
        <fullName evidence="2">Uncharacterized protein</fullName>
    </submittedName>
</protein>
<organism evidence="2 3">
    <name type="scientific">Candidatus Wolfebacteria bacterium GW2011_GWB1_47_1</name>
    <dbReference type="NCBI Taxonomy" id="1619007"/>
    <lineage>
        <taxon>Bacteria</taxon>
        <taxon>Candidatus Wolfeibacteriota</taxon>
    </lineage>
</organism>
<dbReference type="STRING" id="1619007.UX70_C0001G1070"/>
<evidence type="ECO:0000313" key="3">
    <source>
        <dbReference type="Proteomes" id="UP000035656"/>
    </source>
</evidence>
<dbReference type="AlphaFoldDB" id="A0A0G4AT63"/>
<proteinExistence type="predicted"/>
<feature type="region of interest" description="Disordered" evidence="1">
    <location>
        <begin position="1"/>
        <end position="26"/>
    </location>
</feature>
<accession>A0A0G4AT63</accession>
<dbReference type="KEGG" id="pwo:UX70_C0001G1070"/>
<dbReference type="EMBL" id="CP011209">
    <property type="protein sequence ID" value="AKM78759.1"/>
    <property type="molecule type" value="Genomic_DNA"/>
</dbReference>
<evidence type="ECO:0000313" key="2">
    <source>
        <dbReference type="EMBL" id="AKM78759.1"/>
    </source>
</evidence>